<comment type="caution">
    <text evidence="2">The sequence shown here is derived from an EMBL/GenBank/DDBJ whole genome shotgun (WGS) entry which is preliminary data.</text>
</comment>
<protein>
    <recommendedName>
        <fullName evidence="4">C2 NT-type domain-containing protein</fullName>
    </recommendedName>
</protein>
<evidence type="ECO:0000256" key="1">
    <source>
        <dbReference type="SAM" id="MobiDB-lite"/>
    </source>
</evidence>
<accession>A0AAV5FBY9</accession>
<reference evidence="2" key="2">
    <citation type="submission" date="2021-12" db="EMBL/GenBank/DDBJ databases">
        <title>Resequencing data analysis of finger millet.</title>
        <authorList>
            <person name="Hatakeyama M."/>
            <person name="Aluri S."/>
            <person name="Balachadran M.T."/>
            <person name="Sivarajan S.R."/>
            <person name="Poveda L."/>
            <person name="Shimizu-Inatsugi R."/>
            <person name="Schlapbach R."/>
            <person name="Sreeman S.M."/>
            <person name="Shimizu K.K."/>
        </authorList>
    </citation>
    <scope>NUCLEOTIDE SEQUENCE</scope>
</reference>
<evidence type="ECO:0000313" key="3">
    <source>
        <dbReference type="Proteomes" id="UP001054889"/>
    </source>
</evidence>
<evidence type="ECO:0000313" key="2">
    <source>
        <dbReference type="EMBL" id="GJN32152.1"/>
    </source>
</evidence>
<dbReference type="PANTHER" id="PTHR31182">
    <property type="entry name" value="C2 NT-TYPE DOMAIN-CONTAINING PROTEIN"/>
    <property type="match status" value="1"/>
</dbReference>
<evidence type="ECO:0008006" key="4">
    <source>
        <dbReference type="Google" id="ProtNLM"/>
    </source>
</evidence>
<keyword evidence="3" id="KW-1185">Reference proteome</keyword>
<reference evidence="2" key="1">
    <citation type="journal article" date="2018" name="DNA Res.">
        <title>Multiple hybrid de novo genome assembly of finger millet, an orphan allotetraploid crop.</title>
        <authorList>
            <person name="Hatakeyama M."/>
            <person name="Aluri S."/>
            <person name="Balachadran M.T."/>
            <person name="Sivarajan S.R."/>
            <person name="Patrignani A."/>
            <person name="Gruter S."/>
            <person name="Poveda L."/>
            <person name="Shimizu-Inatsugi R."/>
            <person name="Baeten J."/>
            <person name="Francoijs K.J."/>
            <person name="Nataraja K.N."/>
            <person name="Reddy Y.A.N."/>
            <person name="Phadnis S."/>
            <person name="Ravikumar R.L."/>
            <person name="Schlapbach R."/>
            <person name="Sreeman S.M."/>
            <person name="Shimizu K.K."/>
        </authorList>
    </citation>
    <scope>NUCLEOTIDE SEQUENCE</scope>
</reference>
<sequence>MRRLVGIEADNKNCFVMQGFQEQGRGKDTVKLEEIGTAMISLEECCWEMQLQRQQQHLVVVPIRVRKDGWASDAMLYVSKIFFPPTLSLSIAGHLHSWVELLSIWIVNRKVIVELTSSSSTNGGTALLMTQVNVELVDVNAPSSDIQRTISFREKPRANLPPTARGHRKSSEEVSYHHDVLDLKQLLDLAENDGRAAVYSSKRNSDSSSVSSFSSISSTISISSASSSGGASPEPGSTSKRRFLPWMRRSRDFDRRSTESLSQELKCMDDDPGAGTWEAREFTSRDAETKLKTPVFFASIDQRDDSAGGESACTALVAVLAASLHATHPTMPTRPELDALIRDGSSEWRKLCDDEAHMAQFPNRHFDLETVLAAGTRPISVQHDRAFVGFFQPESFASLSGAMSFDDIWREVSGGGAAAPGRADVYIVSWNDHFFVLKVENDCYYVIDTLGERLFEGCDKAYMLRFDATSEMRSLSLSDKEEEVAVTGKECCREFIKRFLAAIPLREELEIEKKGGAGGGIDGGAPHRRLQIEFHFTVLKQDEER</sequence>
<dbReference type="AlphaFoldDB" id="A0AAV5FBY9"/>
<feature type="region of interest" description="Disordered" evidence="1">
    <location>
        <begin position="148"/>
        <end position="176"/>
    </location>
</feature>
<organism evidence="2 3">
    <name type="scientific">Eleusine coracana subsp. coracana</name>
    <dbReference type="NCBI Taxonomy" id="191504"/>
    <lineage>
        <taxon>Eukaryota</taxon>
        <taxon>Viridiplantae</taxon>
        <taxon>Streptophyta</taxon>
        <taxon>Embryophyta</taxon>
        <taxon>Tracheophyta</taxon>
        <taxon>Spermatophyta</taxon>
        <taxon>Magnoliopsida</taxon>
        <taxon>Liliopsida</taxon>
        <taxon>Poales</taxon>
        <taxon>Poaceae</taxon>
        <taxon>PACMAD clade</taxon>
        <taxon>Chloridoideae</taxon>
        <taxon>Cynodonteae</taxon>
        <taxon>Eleusininae</taxon>
        <taxon>Eleusine</taxon>
    </lineage>
</organism>
<dbReference type="PANTHER" id="PTHR31182:SF17">
    <property type="entry name" value="EEIG1_EHBP1 PROTEIN AMINO-TERMINAL DOMAIN PROTEIN"/>
    <property type="match status" value="1"/>
</dbReference>
<feature type="compositionally biased region" description="Low complexity" evidence="1">
    <location>
        <begin position="221"/>
        <end position="238"/>
    </location>
</feature>
<feature type="region of interest" description="Disordered" evidence="1">
    <location>
        <begin position="221"/>
        <end position="245"/>
    </location>
</feature>
<dbReference type="EMBL" id="BQKI01000083">
    <property type="protein sequence ID" value="GJN32152.1"/>
    <property type="molecule type" value="Genomic_DNA"/>
</dbReference>
<proteinExistence type="predicted"/>
<gene>
    <name evidence="2" type="primary">gb20632</name>
    <name evidence="2" type="ORF">PR202_gb20632</name>
</gene>
<name>A0AAV5FBY9_ELECO</name>
<dbReference type="Proteomes" id="UP001054889">
    <property type="component" value="Unassembled WGS sequence"/>
</dbReference>